<dbReference type="AlphaFoldDB" id="A0A2N8L3Q2"/>
<dbReference type="CDD" id="cd06225">
    <property type="entry name" value="HAMP"/>
    <property type="match status" value="1"/>
</dbReference>
<feature type="domain" description="HAMP" evidence="7">
    <location>
        <begin position="215"/>
        <end position="267"/>
    </location>
</feature>
<dbReference type="InterPro" id="IPR003660">
    <property type="entry name" value="HAMP_dom"/>
</dbReference>
<dbReference type="Proteomes" id="UP000235916">
    <property type="component" value="Unassembled WGS sequence"/>
</dbReference>
<evidence type="ECO:0000256" key="2">
    <source>
        <dbReference type="ARBA" id="ARBA00022481"/>
    </source>
</evidence>
<dbReference type="PANTHER" id="PTHR43531">
    <property type="entry name" value="PROTEIN ICFG"/>
    <property type="match status" value="1"/>
</dbReference>
<dbReference type="EMBL" id="POSP01000001">
    <property type="protein sequence ID" value="PND40323.1"/>
    <property type="molecule type" value="Genomic_DNA"/>
</dbReference>
<dbReference type="InterPro" id="IPR004090">
    <property type="entry name" value="Chemotax_Me-accpt_rcpt"/>
</dbReference>
<sequence>MQLSDYKISTKLVSAFTAVALIGAVIGTVAIGNMKRINDADTALYERELLGLSLTKEANVRRLQAVVAVRDAILATDAAERERAIGLMNESRKQTNDLLEQAGKLYTSDKGKAGLATLRSQWEKDQQVAQEMIKRISVTELAGSNEAIKFVKSDLTPQGSLVDQTLTALTRLKEEEAKTLSDDNDSLYQSSRNTTVVLIVLGVMAGVGLGLGISRHVTAPLARAMEGAQRMSEGDMTVVLQAEGRDETAQLVQALEAMRRRLQEIVTHVRDNSESVATGAGEIAQGNADLSQRTEEQASALEETAATMDELGSTVRNNADNAKQANQLALGASQIATRGGDVVGEVVETMRGINDSSKKIADIISVIDGIAFQTNILALNAAVEAARAGEQGRGFAVVASEVRNLAQRSADAAKEIKTLISASVERVEQGTVLVDRAGTTMTEIVGAIKRVSDIVGEISAASSEQSSGIAQVGEAVTQMDKVTQQNAALVEESAAAAESLRLQAAQLVQAVAVFKLR</sequence>
<protein>
    <submittedName>
        <fullName evidence="8">Methyl-accepting chemotaxis protein</fullName>
    </submittedName>
</protein>
<evidence type="ECO:0000256" key="4">
    <source>
        <dbReference type="PROSITE-ProRule" id="PRU00284"/>
    </source>
</evidence>
<dbReference type="Pfam" id="PF12729">
    <property type="entry name" value="4HB_MCP_1"/>
    <property type="match status" value="1"/>
</dbReference>
<dbReference type="GO" id="GO:0004888">
    <property type="term" value="F:transmembrane signaling receptor activity"/>
    <property type="evidence" value="ECO:0007669"/>
    <property type="project" value="InterPro"/>
</dbReference>
<evidence type="ECO:0000313" key="9">
    <source>
        <dbReference type="Proteomes" id="UP000235916"/>
    </source>
</evidence>
<comment type="subcellular location">
    <subcellularLocation>
        <location evidence="1">Membrane</location>
    </subcellularLocation>
</comment>
<keyword evidence="9" id="KW-1185">Reference proteome</keyword>
<keyword evidence="4" id="KW-0807">Transducer</keyword>
<proteinExistence type="inferred from homology"/>
<dbReference type="CDD" id="cd11386">
    <property type="entry name" value="MCP_signal"/>
    <property type="match status" value="1"/>
</dbReference>
<dbReference type="Pfam" id="PF00015">
    <property type="entry name" value="MCPsignal"/>
    <property type="match status" value="1"/>
</dbReference>
<dbReference type="PANTHER" id="PTHR43531:SF14">
    <property type="entry name" value="METHYL-ACCEPTING CHEMOTAXIS PROTEIN I-RELATED"/>
    <property type="match status" value="1"/>
</dbReference>
<dbReference type="PROSITE" id="PS50885">
    <property type="entry name" value="HAMP"/>
    <property type="match status" value="1"/>
</dbReference>
<evidence type="ECO:0000256" key="3">
    <source>
        <dbReference type="ARBA" id="ARBA00029447"/>
    </source>
</evidence>
<feature type="transmembrane region" description="Helical" evidence="5">
    <location>
        <begin position="195"/>
        <end position="213"/>
    </location>
</feature>
<dbReference type="Gene3D" id="1.10.287.950">
    <property type="entry name" value="Methyl-accepting chemotaxis protein"/>
    <property type="match status" value="1"/>
</dbReference>
<dbReference type="InterPro" id="IPR024478">
    <property type="entry name" value="HlyB_4HB_MCP"/>
</dbReference>
<evidence type="ECO:0000259" key="6">
    <source>
        <dbReference type="PROSITE" id="PS50111"/>
    </source>
</evidence>
<dbReference type="GO" id="GO:0005886">
    <property type="term" value="C:plasma membrane"/>
    <property type="evidence" value="ECO:0007669"/>
    <property type="project" value="TreeGrafter"/>
</dbReference>
<comment type="similarity">
    <text evidence="3">Belongs to the methyl-accepting chemotaxis (MCP) protein family.</text>
</comment>
<dbReference type="GO" id="GO:0007165">
    <property type="term" value="P:signal transduction"/>
    <property type="evidence" value="ECO:0007669"/>
    <property type="project" value="UniProtKB-KW"/>
</dbReference>
<feature type="transmembrane region" description="Helical" evidence="5">
    <location>
        <begin position="12"/>
        <end position="31"/>
    </location>
</feature>
<dbReference type="PROSITE" id="PS50111">
    <property type="entry name" value="CHEMOTAXIS_TRANSDUC_2"/>
    <property type="match status" value="1"/>
</dbReference>
<keyword evidence="5" id="KW-1133">Transmembrane helix</keyword>
<keyword evidence="5" id="KW-0472">Membrane</keyword>
<reference evidence="8 9" key="1">
    <citation type="submission" date="2018-01" db="EMBL/GenBank/DDBJ databases">
        <title>Draft genome sequence of Paucibacter aquatile CR182 isolated from freshwater of the Nakdong River.</title>
        <authorList>
            <person name="Choi A."/>
            <person name="Chung E.J."/>
        </authorList>
    </citation>
    <scope>NUCLEOTIDE SEQUENCE [LARGE SCALE GENOMIC DNA]</scope>
    <source>
        <strain evidence="8 9">CR182</strain>
    </source>
</reference>
<dbReference type="SMART" id="SM00283">
    <property type="entry name" value="MA"/>
    <property type="match status" value="1"/>
</dbReference>
<organism evidence="8 9">
    <name type="scientific">Kinneretia aquatilis</name>
    <dbReference type="NCBI Taxonomy" id="2070761"/>
    <lineage>
        <taxon>Bacteria</taxon>
        <taxon>Pseudomonadati</taxon>
        <taxon>Pseudomonadota</taxon>
        <taxon>Betaproteobacteria</taxon>
        <taxon>Burkholderiales</taxon>
        <taxon>Sphaerotilaceae</taxon>
        <taxon>Roseateles</taxon>
    </lineage>
</organism>
<name>A0A2N8L3Q2_9BURK</name>
<dbReference type="SMART" id="SM00304">
    <property type="entry name" value="HAMP"/>
    <property type="match status" value="1"/>
</dbReference>
<dbReference type="SUPFAM" id="SSF58104">
    <property type="entry name" value="Methyl-accepting chemotaxis protein (MCP) signaling domain"/>
    <property type="match status" value="1"/>
</dbReference>
<evidence type="ECO:0000256" key="5">
    <source>
        <dbReference type="SAM" id="Phobius"/>
    </source>
</evidence>
<dbReference type="InterPro" id="IPR004089">
    <property type="entry name" value="MCPsignal_dom"/>
</dbReference>
<keyword evidence="5" id="KW-0812">Transmembrane</keyword>
<feature type="domain" description="Methyl-accepting transducer" evidence="6">
    <location>
        <begin position="272"/>
        <end position="501"/>
    </location>
</feature>
<evidence type="ECO:0000313" key="8">
    <source>
        <dbReference type="EMBL" id="PND40323.1"/>
    </source>
</evidence>
<dbReference type="Pfam" id="PF00672">
    <property type="entry name" value="HAMP"/>
    <property type="match status" value="1"/>
</dbReference>
<comment type="caution">
    <text evidence="8">The sequence shown here is derived from an EMBL/GenBank/DDBJ whole genome shotgun (WGS) entry which is preliminary data.</text>
</comment>
<gene>
    <name evidence="8" type="ORF">C1O66_02800</name>
</gene>
<dbReference type="RefSeq" id="WP_102766458.1">
    <property type="nucleotide sequence ID" value="NZ_POSP01000001.1"/>
</dbReference>
<dbReference type="OrthoDB" id="9763018at2"/>
<keyword evidence="2" id="KW-0488">Methylation</keyword>
<accession>A0A2N8L3Q2</accession>
<dbReference type="PRINTS" id="PR00260">
    <property type="entry name" value="CHEMTRNSDUCR"/>
</dbReference>
<dbReference type="InterPro" id="IPR051310">
    <property type="entry name" value="MCP_chemotaxis"/>
</dbReference>
<evidence type="ECO:0000259" key="7">
    <source>
        <dbReference type="PROSITE" id="PS50885"/>
    </source>
</evidence>
<dbReference type="GO" id="GO:0006935">
    <property type="term" value="P:chemotaxis"/>
    <property type="evidence" value="ECO:0007669"/>
    <property type="project" value="InterPro"/>
</dbReference>
<dbReference type="FunFam" id="1.10.287.950:FF:000001">
    <property type="entry name" value="Methyl-accepting chemotaxis sensory transducer"/>
    <property type="match status" value="1"/>
</dbReference>
<evidence type="ECO:0000256" key="1">
    <source>
        <dbReference type="ARBA" id="ARBA00004370"/>
    </source>
</evidence>